<dbReference type="OrthoDB" id="2327082at2"/>
<name>A0A0K2LBI6_9LACO</name>
<dbReference type="EMBL" id="CP012559">
    <property type="protein sequence ID" value="ALB28620.1"/>
    <property type="molecule type" value="Genomic_DNA"/>
</dbReference>
<gene>
    <name evidence="2" type="ORF">JP39_04185</name>
</gene>
<evidence type="ECO:0000313" key="3">
    <source>
        <dbReference type="Proteomes" id="UP000061546"/>
    </source>
</evidence>
<keyword evidence="1" id="KW-0812">Transmembrane</keyword>
<dbReference type="AlphaFoldDB" id="A0A0K2LBI6"/>
<dbReference type="Proteomes" id="UP000061546">
    <property type="component" value="Chromosome"/>
</dbReference>
<keyword evidence="1" id="KW-0472">Membrane</keyword>
<sequence length="64" mass="7332">MNALFILEILLLLMAVSYVVRVFWPVRAQVFNGDEEIIVSIRNRHNLKICLGVIVVMTILLAIH</sequence>
<accession>A0A0K2LBI6</accession>
<evidence type="ECO:0000256" key="1">
    <source>
        <dbReference type="SAM" id="Phobius"/>
    </source>
</evidence>
<proteinExistence type="predicted"/>
<reference evidence="2 3" key="1">
    <citation type="submission" date="2015-08" db="EMBL/GenBank/DDBJ databases">
        <title>Genomic sequence of Lactobacillus heilongjiangensis DSM 28069, isolated from Chinese traditional pickle.</title>
        <authorList>
            <person name="Jiang X."/>
            <person name="Zheng B."/>
            <person name="Cheng H."/>
        </authorList>
    </citation>
    <scope>NUCLEOTIDE SEQUENCE [LARGE SCALE GENOMIC DNA]</scope>
    <source>
        <strain evidence="2 3">DSM 28069</strain>
    </source>
</reference>
<organism evidence="2 3">
    <name type="scientific">Companilactobacillus heilongjiangensis</name>
    <dbReference type="NCBI Taxonomy" id="1074467"/>
    <lineage>
        <taxon>Bacteria</taxon>
        <taxon>Bacillati</taxon>
        <taxon>Bacillota</taxon>
        <taxon>Bacilli</taxon>
        <taxon>Lactobacillales</taxon>
        <taxon>Lactobacillaceae</taxon>
        <taxon>Companilactobacillus</taxon>
    </lineage>
</organism>
<protein>
    <recommendedName>
        <fullName evidence="4">Nickel ABC transporter permease</fullName>
    </recommendedName>
</protein>
<keyword evidence="3" id="KW-1185">Reference proteome</keyword>
<dbReference type="RefSeq" id="WP_041500772.1">
    <property type="nucleotide sequence ID" value="NZ_BJDV01000012.1"/>
</dbReference>
<keyword evidence="1" id="KW-1133">Transmembrane helix</keyword>
<feature type="transmembrane region" description="Helical" evidence="1">
    <location>
        <begin position="45"/>
        <end position="63"/>
    </location>
</feature>
<dbReference type="KEGG" id="lhi:JP39_04185"/>
<evidence type="ECO:0000313" key="2">
    <source>
        <dbReference type="EMBL" id="ALB28620.1"/>
    </source>
</evidence>
<evidence type="ECO:0008006" key="4">
    <source>
        <dbReference type="Google" id="ProtNLM"/>
    </source>
</evidence>